<evidence type="ECO:0000256" key="3">
    <source>
        <dbReference type="ARBA" id="ARBA00022801"/>
    </source>
</evidence>
<evidence type="ECO:0000256" key="2">
    <source>
        <dbReference type="ARBA" id="ARBA00022723"/>
    </source>
</evidence>
<reference evidence="6" key="1">
    <citation type="submission" date="2020-10" db="EMBL/GenBank/DDBJ databases">
        <authorList>
            <person name="Gilroy R."/>
        </authorList>
    </citation>
    <scope>NUCLEOTIDE SEQUENCE</scope>
    <source>
        <strain evidence="6">CHK190-19873</strain>
    </source>
</reference>
<dbReference type="AlphaFoldDB" id="A0A9D1ET52"/>
<protein>
    <submittedName>
        <fullName evidence="6">Creatininase family protein</fullName>
    </submittedName>
</protein>
<dbReference type="PANTHER" id="PTHR35005">
    <property type="entry name" value="3-DEHYDRO-SCYLLO-INOSOSE HYDROLASE"/>
    <property type="match status" value="1"/>
</dbReference>
<evidence type="ECO:0000256" key="1">
    <source>
        <dbReference type="ARBA" id="ARBA00001947"/>
    </source>
</evidence>
<keyword evidence="2" id="KW-0479">Metal-binding</keyword>
<dbReference type="InterPro" id="IPR024087">
    <property type="entry name" value="Creatininase-like_sf"/>
</dbReference>
<organism evidence="6 7">
    <name type="scientific">Candidatus Limivivens intestinipullorum</name>
    <dbReference type="NCBI Taxonomy" id="2840858"/>
    <lineage>
        <taxon>Bacteria</taxon>
        <taxon>Bacillati</taxon>
        <taxon>Bacillota</taxon>
        <taxon>Clostridia</taxon>
        <taxon>Lachnospirales</taxon>
        <taxon>Lachnospiraceae</taxon>
        <taxon>Lachnospiraceae incertae sedis</taxon>
        <taxon>Candidatus Limivivens</taxon>
    </lineage>
</organism>
<name>A0A9D1ET52_9FIRM</name>
<dbReference type="Proteomes" id="UP000823935">
    <property type="component" value="Unassembled WGS sequence"/>
</dbReference>
<accession>A0A9D1ET52</accession>
<evidence type="ECO:0000313" key="7">
    <source>
        <dbReference type="Proteomes" id="UP000823935"/>
    </source>
</evidence>
<comment type="cofactor">
    <cofactor evidence="1">
        <name>Zn(2+)</name>
        <dbReference type="ChEBI" id="CHEBI:29105"/>
    </cofactor>
</comment>
<keyword evidence="3" id="KW-0378">Hydrolase</keyword>
<reference evidence="6" key="2">
    <citation type="journal article" date="2021" name="PeerJ">
        <title>Extensive microbial diversity within the chicken gut microbiome revealed by metagenomics and culture.</title>
        <authorList>
            <person name="Gilroy R."/>
            <person name="Ravi A."/>
            <person name="Getino M."/>
            <person name="Pursley I."/>
            <person name="Horton D.L."/>
            <person name="Alikhan N.F."/>
            <person name="Baker D."/>
            <person name="Gharbi K."/>
            <person name="Hall N."/>
            <person name="Watson M."/>
            <person name="Adriaenssens E.M."/>
            <person name="Foster-Nyarko E."/>
            <person name="Jarju S."/>
            <person name="Secka A."/>
            <person name="Antonio M."/>
            <person name="Oren A."/>
            <person name="Chaudhuri R.R."/>
            <person name="La Ragione R."/>
            <person name="Hildebrand F."/>
            <person name="Pallen M.J."/>
        </authorList>
    </citation>
    <scope>NUCLEOTIDE SEQUENCE</scope>
    <source>
        <strain evidence="6">CHK190-19873</strain>
    </source>
</reference>
<keyword evidence="4" id="KW-0862">Zinc</keyword>
<dbReference type="Pfam" id="PF02633">
    <property type="entry name" value="Creatininase"/>
    <property type="match status" value="1"/>
</dbReference>
<evidence type="ECO:0000313" key="6">
    <source>
        <dbReference type="EMBL" id="HIS31597.1"/>
    </source>
</evidence>
<dbReference type="InterPro" id="IPR003785">
    <property type="entry name" value="Creatininase/forma_Hydrolase"/>
</dbReference>
<dbReference type="EMBL" id="DVIQ01000046">
    <property type="protein sequence ID" value="HIS31597.1"/>
    <property type="molecule type" value="Genomic_DNA"/>
</dbReference>
<dbReference type="SUPFAM" id="SSF102215">
    <property type="entry name" value="Creatininase"/>
    <property type="match status" value="1"/>
</dbReference>
<gene>
    <name evidence="6" type="ORF">IAB44_08655</name>
</gene>
<evidence type="ECO:0000256" key="5">
    <source>
        <dbReference type="ARBA" id="ARBA00024029"/>
    </source>
</evidence>
<proteinExistence type="inferred from homology"/>
<comment type="caution">
    <text evidence="6">The sequence shown here is derived from an EMBL/GenBank/DDBJ whole genome shotgun (WGS) entry which is preliminary data.</text>
</comment>
<comment type="similarity">
    <text evidence="5">Belongs to the creatininase superfamily.</text>
</comment>
<dbReference type="PANTHER" id="PTHR35005:SF1">
    <property type="entry name" value="2-AMINO-5-FORMYLAMINO-6-RIBOSYLAMINOPYRIMIDIN-4(3H)-ONE 5'-MONOPHOSPHATE DEFORMYLASE"/>
    <property type="match status" value="1"/>
</dbReference>
<evidence type="ECO:0000256" key="4">
    <source>
        <dbReference type="ARBA" id="ARBA00022833"/>
    </source>
</evidence>
<dbReference type="GO" id="GO:0046872">
    <property type="term" value="F:metal ion binding"/>
    <property type="evidence" value="ECO:0007669"/>
    <property type="project" value="UniProtKB-KW"/>
</dbReference>
<dbReference type="GO" id="GO:0016811">
    <property type="term" value="F:hydrolase activity, acting on carbon-nitrogen (but not peptide) bonds, in linear amides"/>
    <property type="evidence" value="ECO:0007669"/>
    <property type="project" value="TreeGrafter"/>
</dbReference>
<dbReference type="GO" id="GO:0009231">
    <property type="term" value="P:riboflavin biosynthetic process"/>
    <property type="evidence" value="ECO:0007669"/>
    <property type="project" value="TreeGrafter"/>
</dbReference>
<sequence>MYWEELTAQDFQKAAKETQVCVIPMGVVEKHGDHLPLGTDMIIGRTIAGMAAEIEPFVIFPYYFFGQINEARHVPGTIAVSPKMQMELLEEVAEEIYRNGFKKIVLLESHGGNINFLNYFLQAQLHRKRDYTVYKIGIFDIINQCNETYPSPSEDGHAAKTETELVMAYRPELVHMDRVNPVGAVNQHRLDHMQGIQTPVSWYADHPTHQDGDPMPASGEIGRKKYEIAAKYVAGLIRTIKEDEKTGEIMREYYGQW</sequence>
<dbReference type="Gene3D" id="3.40.50.10310">
    <property type="entry name" value="Creatininase"/>
    <property type="match status" value="1"/>
</dbReference>